<dbReference type="SMART" id="SM00226">
    <property type="entry name" value="LMWPc"/>
    <property type="match status" value="1"/>
</dbReference>
<comment type="similarity">
    <text evidence="1">Belongs to the low molecular weight phosphotyrosine protein phosphatase family.</text>
</comment>
<evidence type="ECO:0000259" key="4">
    <source>
        <dbReference type="SMART" id="SM00226"/>
    </source>
</evidence>
<keyword evidence="3" id="KW-0904">Protein phosphatase</keyword>
<feature type="domain" description="Phosphotyrosine protein phosphatase I" evidence="4">
    <location>
        <begin position="1"/>
        <end position="199"/>
    </location>
</feature>
<dbReference type="InterPro" id="IPR017867">
    <property type="entry name" value="Tyr_phospatase_low_mol_wt"/>
</dbReference>
<organism evidence="5 6">
    <name type="scientific">Oceanobacillus jeddahense</name>
    <dbReference type="NCBI Taxonomy" id="1462527"/>
    <lineage>
        <taxon>Bacteria</taxon>
        <taxon>Bacillati</taxon>
        <taxon>Bacillota</taxon>
        <taxon>Bacilli</taxon>
        <taxon>Bacillales</taxon>
        <taxon>Bacillaceae</taxon>
        <taxon>Oceanobacillus</taxon>
    </lineage>
</organism>
<accession>A0ABY5JVL6</accession>
<dbReference type="Proteomes" id="UP001059773">
    <property type="component" value="Chromosome"/>
</dbReference>
<dbReference type="SUPFAM" id="SSF52788">
    <property type="entry name" value="Phosphotyrosine protein phosphatases I"/>
    <property type="match status" value="1"/>
</dbReference>
<evidence type="ECO:0000313" key="5">
    <source>
        <dbReference type="EMBL" id="UUI02619.1"/>
    </source>
</evidence>
<dbReference type="EMBL" id="CP101914">
    <property type="protein sequence ID" value="UUI02619.1"/>
    <property type="molecule type" value="Genomic_DNA"/>
</dbReference>
<dbReference type="InterPro" id="IPR023485">
    <property type="entry name" value="Ptyr_pPase"/>
</dbReference>
<dbReference type="Pfam" id="PF01451">
    <property type="entry name" value="LMWPc"/>
    <property type="match status" value="1"/>
</dbReference>
<proteinExistence type="inferred from homology"/>
<dbReference type="PANTHER" id="PTHR11717:SF31">
    <property type="entry name" value="LOW MOLECULAR WEIGHT PROTEIN-TYROSINE-PHOSPHATASE ETP-RELATED"/>
    <property type="match status" value="1"/>
</dbReference>
<evidence type="ECO:0000256" key="2">
    <source>
        <dbReference type="ARBA" id="ARBA00022801"/>
    </source>
</evidence>
<evidence type="ECO:0000256" key="3">
    <source>
        <dbReference type="ARBA" id="ARBA00022912"/>
    </source>
</evidence>
<evidence type="ECO:0000313" key="6">
    <source>
        <dbReference type="Proteomes" id="UP001059773"/>
    </source>
</evidence>
<dbReference type="InterPro" id="IPR036196">
    <property type="entry name" value="Ptyr_pPase_sf"/>
</dbReference>
<keyword evidence="2" id="KW-0378">Hydrolase</keyword>
<gene>
    <name evidence="5" type="ORF">NP439_21705</name>
</gene>
<dbReference type="Gene3D" id="3.40.50.2300">
    <property type="match status" value="1"/>
</dbReference>
<protein>
    <submittedName>
        <fullName evidence="5">Low molecular weight protein arginine phosphatase</fullName>
    </submittedName>
</protein>
<dbReference type="RefSeq" id="WP_256707838.1">
    <property type="nucleotide sequence ID" value="NZ_CP101914.1"/>
</dbReference>
<dbReference type="CDD" id="cd16344">
    <property type="entry name" value="LMWPAP"/>
    <property type="match status" value="1"/>
</dbReference>
<reference evidence="5" key="1">
    <citation type="submission" date="2022-07" db="EMBL/GenBank/DDBJ databases">
        <title>FELIX.</title>
        <authorList>
            <person name="Wan K.H."/>
            <person name="Park S."/>
            <person name="Lawrence Q."/>
            <person name="Eichenberger J.P."/>
            <person name="Booth B.W."/>
            <person name="Piaggio A.J."/>
            <person name="Chandler J.C."/>
            <person name="Franklin A.B."/>
            <person name="Celniker S.E."/>
        </authorList>
    </citation>
    <scope>NUCLEOTIDE SEQUENCE</scope>
    <source>
        <strain evidence="5">QA-1986 374</strain>
    </source>
</reference>
<sequence length="199" mass="22833">MNVLFVCTGNTCRSPMAEALLRDRAQEDIQVRSCGISAMPGASASIQTTEVLERDGIELNHQAAPISEELVQWADLILTMTTSHKEIVWSNYPKERKKTYTLKEFALHADIQIWNQLEKAYADLEEKRSRCLEQHDSHMDPLKQSELLYEACREEIEVIHDLKRQLTNSDIADPFGGPTSYYMKTKEEIESCLDQWLSP</sequence>
<dbReference type="InterPro" id="IPR050438">
    <property type="entry name" value="LMW_PTPase"/>
</dbReference>
<name>A0ABY5JVL6_9BACI</name>
<evidence type="ECO:0000256" key="1">
    <source>
        <dbReference type="ARBA" id="ARBA00011063"/>
    </source>
</evidence>
<keyword evidence="6" id="KW-1185">Reference proteome</keyword>
<dbReference type="PANTHER" id="PTHR11717">
    <property type="entry name" value="LOW MOLECULAR WEIGHT PROTEIN TYROSINE PHOSPHATASE"/>
    <property type="match status" value="1"/>
</dbReference>
<dbReference type="PRINTS" id="PR00719">
    <property type="entry name" value="LMWPTPASE"/>
</dbReference>